<name>A0A4Y2UU00_ARAVE</name>
<organism evidence="2 3">
    <name type="scientific">Araneus ventricosus</name>
    <name type="common">Orbweaver spider</name>
    <name type="synonym">Epeira ventricosa</name>
    <dbReference type="NCBI Taxonomy" id="182803"/>
    <lineage>
        <taxon>Eukaryota</taxon>
        <taxon>Metazoa</taxon>
        <taxon>Ecdysozoa</taxon>
        <taxon>Arthropoda</taxon>
        <taxon>Chelicerata</taxon>
        <taxon>Arachnida</taxon>
        <taxon>Araneae</taxon>
        <taxon>Araneomorphae</taxon>
        <taxon>Entelegynae</taxon>
        <taxon>Araneoidea</taxon>
        <taxon>Araneidae</taxon>
        <taxon>Araneus</taxon>
    </lineage>
</organism>
<proteinExistence type="predicted"/>
<dbReference type="AlphaFoldDB" id="A0A4Y2UU00"/>
<dbReference type="PANTHER" id="PTHR43757:SF2">
    <property type="entry name" value="AMINOMETHYLTRANSFERASE, MITOCHONDRIAL"/>
    <property type="match status" value="1"/>
</dbReference>
<protein>
    <submittedName>
        <fullName evidence="2">Dimethylglycine dehydrogenase, mitochondrial</fullName>
    </submittedName>
</protein>
<reference evidence="2 3" key="1">
    <citation type="journal article" date="2019" name="Sci. Rep.">
        <title>Orb-weaving spider Araneus ventricosus genome elucidates the spidroin gene catalogue.</title>
        <authorList>
            <person name="Kono N."/>
            <person name="Nakamura H."/>
            <person name="Ohtoshi R."/>
            <person name="Moran D.A.P."/>
            <person name="Shinohara A."/>
            <person name="Yoshida Y."/>
            <person name="Fujiwara M."/>
            <person name="Mori M."/>
            <person name="Tomita M."/>
            <person name="Arakawa K."/>
        </authorList>
    </citation>
    <scope>NUCLEOTIDE SEQUENCE [LARGE SCALE GENOMIC DNA]</scope>
</reference>
<dbReference type="Pfam" id="PF01571">
    <property type="entry name" value="GCV_T"/>
    <property type="match status" value="1"/>
</dbReference>
<dbReference type="InterPro" id="IPR028896">
    <property type="entry name" value="GcvT/YgfZ/DmdA"/>
</dbReference>
<accession>A0A4Y2UU00</accession>
<dbReference type="InterPro" id="IPR027266">
    <property type="entry name" value="TrmE/GcvT-like"/>
</dbReference>
<feature type="non-terminal residue" evidence="2">
    <location>
        <position position="175"/>
    </location>
</feature>
<sequence length="175" mass="19472">MHFLDHSTKLRESKIRSILAGLSWKRKITLVAAGKLELHGELLRQPQEGKWLKDHARSWGSRVDFQNLTDETACLSIAGPRSRDVLAKLTGESVEERALPFLSAKAMTVAGIPTRALRISYTGELGWELYHPAQHTLALYEALLTAGQESGIGDFGTYALNALRIEKGFRMWGAE</sequence>
<dbReference type="EMBL" id="BGPR01039246">
    <property type="protein sequence ID" value="GBO15176.1"/>
    <property type="molecule type" value="Genomic_DNA"/>
</dbReference>
<dbReference type="Gene3D" id="3.30.1360.120">
    <property type="entry name" value="Probable tRNA modification gtpase trme, domain 1"/>
    <property type="match status" value="1"/>
</dbReference>
<dbReference type="Proteomes" id="UP000499080">
    <property type="component" value="Unassembled WGS sequence"/>
</dbReference>
<evidence type="ECO:0000259" key="1">
    <source>
        <dbReference type="Pfam" id="PF01571"/>
    </source>
</evidence>
<dbReference type="OrthoDB" id="498204at2759"/>
<dbReference type="SUPFAM" id="SSF103025">
    <property type="entry name" value="Folate-binding domain"/>
    <property type="match status" value="1"/>
</dbReference>
<comment type="caution">
    <text evidence="2">The sequence shown here is derived from an EMBL/GenBank/DDBJ whole genome shotgun (WGS) entry which is preliminary data.</text>
</comment>
<gene>
    <name evidence="2" type="primary">Dmgdh_1</name>
    <name evidence="2" type="ORF">AVEN_174648_1</name>
</gene>
<evidence type="ECO:0000313" key="2">
    <source>
        <dbReference type="EMBL" id="GBO15176.1"/>
    </source>
</evidence>
<feature type="domain" description="GCVT N-terminal" evidence="1">
    <location>
        <begin position="46"/>
        <end position="175"/>
    </location>
</feature>
<evidence type="ECO:0000313" key="3">
    <source>
        <dbReference type="Proteomes" id="UP000499080"/>
    </source>
</evidence>
<dbReference type="PANTHER" id="PTHR43757">
    <property type="entry name" value="AMINOMETHYLTRANSFERASE"/>
    <property type="match status" value="1"/>
</dbReference>
<keyword evidence="3" id="KW-1185">Reference proteome</keyword>
<dbReference type="InterPro" id="IPR006222">
    <property type="entry name" value="GCVT_N"/>
</dbReference>
<dbReference type="GO" id="GO:0005739">
    <property type="term" value="C:mitochondrion"/>
    <property type="evidence" value="ECO:0007669"/>
    <property type="project" value="TreeGrafter"/>
</dbReference>